<reference evidence="2 3" key="1">
    <citation type="submission" date="2019-10" db="EMBL/GenBank/DDBJ databases">
        <title>Muricauda olearia CL-SS4 JCM15563 genome.</title>
        <authorList>
            <person name="Liu L."/>
        </authorList>
    </citation>
    <scope>NUCLEOTIDE SEQUENCE [LARGE SCALE GENOMIC DNA]</scope>
    <source>
        <strain evidence="2 3">CL-SS4</strain>
    </source>
</reference>
<dbReference type="InterPro" id="IPR000639">
    <property type="entry name" value="Epox_hydrolase-like"/>
</dbReference>
<dbReference type="PANTHER" id="PTHR43798:SF33">
    <property type="entry name" value="HYDROLASE, PUTATIVE (AFU_ORTHOLOGUE AFUA_2G14860)-RELATED"/>
    <property type="match status" value="1"/>
</dbReference>
<dbReference type="OrthoDB" id="9780932at2"/>
<gene>
    <name evidence="2" type="ORF">F8C76_02260</name>
</gene>
<dbReference type="PRINTS" id="PR00412">
    <property type="entry name" value="EPOXHYDRLASE"/>
</dbReference>
<sequence>MKTWAIFILTLALWDTSAQKTDSLKLKDISLYYHEYGLATKEPILLLTGGPGNSYRQLEAMATMLQKDFRVILPEQRGTGKSIPTPLDSTTITVEKVTNDLSLLLNELKIKKITVIGHSWGGMLAMGLAANFPEQVKKLILVSPGPHKDVKDGFEILTANYNHSFSSVELNRLNYLNGLALGDNLDSIQQVELRKLSRRPYFYIKPVPDSIFQKISSDRNLRTTEILVKEITRSYNISKKLKKYSGEFYVITGRQDLASFCSYDLKVDIPSIILHWIEESGHFPMYERPDRFYEILLKTLE</sequence>
<name>A0A6I1DY27_9FLAO</name>
<dbReference type="Gene3D" id="3.40.50.1820">
    <property type="entry name" value="alpha/beta hydrolase"/>
    <property type="match status" value="1"/>
</dbReference>
<dbReference type="GO" id="GO:0016787">
    <property type="term" value="F:hydrolase activity"/>
    <property type="evidence" value="ECO:0007669"/>
    <property type="project" value="UniProtKB-KW"/>
</dbReference>
<keyword evidence="2" id="KW-0378">Hydrolase</keyword>
<dbReference type="SUPFAM" id="SSF53474">
    <property type="entry name" value="alpha/beta-Hydrolases"/>
    <property type="match status" value="1"/>
</dbReference>
<dbReference type="GO" id="GO:0016020">
    <property type="term" value="C:membrane"/>
    <property type="evidence" value="ECO:0007669"/>
    <property type="project" value="TreeGrafter"/>
</dbReference>
<evidence type="ECO:0000313" key="2">
    <source>
        <dbReference type="EMBL" id="KAB7530353.1"/>
    </source>
</evidence>
<dbReference type="Pfam" id="PF00561">
    <property type="entry name" value="Abhydrolase_1"/>
    <property type="match status" value="1"/>
</dbReference>
<dbReference type="AlphaFoldDB" id="A0A6I1DY27"/>
<dbReference type="EMBL" id="WELG01000001">
    <property type="protein sequence ID" value="KAB7530353.1"/>
    <property type="molecule type" value="Genomic_DNA"/>
</dbReference>
<comment type="caution">
    <text evidence="2">The sequence shown here is derived from an EMBL/GenBank/DDBJ whole genome shotgun (WGS) entry which is preliminary data.</text>
</comment>
<protein>
    <submittedName>
        <fullName evidence="2">Alpha/beta fold hydrolase</fullName>
    </submittedName>
</protein>
<dbReference type="PRINTS" id="PR00111">
    <property type="entry name" value="ABHYDROLASE"/>
</dbReference>
<dbReference type="PANTHER" id="PTHR43798">
    <property type="entry name" value="MONOACYLGLYCEROL LIPASE"/>
    <property type="match status" value="1"/>
</dbReference>
<dbReference type="InterPro" id="IPR029058">
    <property type="entry name" value="AB_hydrolase_fold"/>
</dbReference>
<dbReference type="RefSeq" id="WP_152130286.1">
    <property type="nucleotide sequence ID" value="NZ_WELG01000001.1"/>
</dbReference>
<organism evidence="2 3">
    <name type="scientific">Flagellimonas olearia</name>
    <dbReference type="NCBI Taxonomy" id="552546"/>
    <lineage>
        <taxon>Bacteria</taxon>
        <taxon>Pseudomonadati</taxon>
        <taxon>Bacteroidota</taxon>
        <taxon>Flavobacteriia</taxon>
        <taxon>Flavobacteriales</taxon>
        <taxon>Flavobacteriaceae</taxon>
        <taxon>Flagellimonas</taxon>
    </lineage>
</organism>
<evidence type="ECO:0000259" key="1">
    <source>
        <dbReference type="Pfam" id="PF00561"/>
    </source>
</evidence>
<dbReference type="InterPro" id="IPR000073">
    <property type="entry name" value="AB_hydrolase_1"/>
</dbReference>
<dbReference type="InterPro" id="IPR050266">
    <property type="entry name" value="AB_hydrolase_sf"/>
</dbReference>
<dbReference type="Proteomes" id="UP000429785">
    <property type="component" value="Unassembled WGS sequence"/>
</dbReference>
<feature type="domain" description="AB hydrolase-1" evidence="1">
    <location>
        <begin position="43"/>
        <end position="289"/>
    </location>
</feature>
<proteinExistence type="predicted"/>
<evidence type="ECO:0000313" key="3">
    <source>
        <dbReference type="Proteomes" id="UP000429785"/>
    </source>
</evidence>
<accession>A0A6I1DY27</accession>